<reference evidence="1 2" key="1">
    <citation type="submission" date="2015-01" db="EMBL/GenBank/DDBJ databases">
        <title>Draft genome sequence of Pedobacter sp. NL19 isolated from sludge of an effluent treatment pond in an abandoned uranium mine.</title>
        <authorList>
            <person name="Santos T."/>
            <person name="Caetano T."/>
            <person name="Covas C."/>
            <person name="Cruz A."/>
            <person name="Mendo S."/>
        </authorList>
    </citation>
    <scope>NUCLEOTIDE SEQUENCE [LARGE SCALE GENOMIC DNA]</scope>
    <source>
        <strain evidence="1 2">NL19</strain>
    </source>
</reference>
<name>A0A0D0GE27_9SPHI</name>
<comment type="caution">
    <text evidence="1">The sequence shown here is derived from an EMBL/GenBank/DDBJ whole genome shotgun (WGS) entry which is preliminary data.</text>
</comment>
<evidence type="ECO:0000313" key="1">
    <source>
        <dbReference type="EMBL" id="KIO75597.1"/>
    </source>
</evidence>
<keyword evidence="2" id="KW-1185">Reference proteome</keyword>
<dbReference type="Proteomes" id="UP000032049">
    <property type="component" value="Unassembled WGS sequence"/>
</dbReference>
<dbReference type="EMBL" id="JXRA01000093">
    <property type="protein sequence ID" value="KIO75597.1"/>
    <property type="molecule type" value="Genomic_DNA"/>
</dbReference>
<dbReference type="RefSeq" id="WP_041884655.1">
    <property type="nucleotide sequence ID" value="NZ_CP157278.1"/>
</dbReference>
<evidence type="ECO:0000313" key="2">
    <source>
        <dbReference type="Proteomes" id="UP000032049"/>
    </source>
</evidence>
<gene>
    <name evidence="1" type="ORF">TH53_19865</name>
</gene>
<organism evidence="1 2">
    <name type="scientific">Pedobacter lusitanus</name>
    <dbReference type="NCBI Taxonomy" id="1503925"/>
    <lineage>
        <taxon>Bacteria</taxon>
        <taxon>Pseudomonadati</taxon>
        <taxon>Bacteroidota</taxon>
        <taxon>Sphingobacteriia</taxon>
        <taxon>Sphingobacteriales</taxon>
        <taxon>Sphingobacteriaceae</taxon>
        <taxon>Pedobacter</taxon>
    </lineage>
</organism>
<dbReference type="STRING" id="1503925.TH53_19865"/>
<proteinExistence type="predicted"/>
<sequence length="101" mass="11623">MVIESLEQIKERVRISLKTLDLQDQETEDRLYHHTVLKIFTIQAVKYTLYKASSEVSCSHEIDYVDHYDYSAGHNGMTGEIDKESITGLEVDILKEIGFLS</sequence>
<accession>A0A0D0GE27</accession>
<dbReference type="AlphaFoldDB" id="A0A0D0GE27"/>
<protein>
    <submittedName>
        <fullName evidence="1">Uncharacterized protein</fullName>
    </submittedName>
</protein>